<organism evidence="1 2">
    <name type="scientific">Mesorhabditis belari</name>
    <dbReference type="NCBI Taxonomy" id="2138241"/>
    <lineage>
        <taxon>Eukaryota</taxon>
        <taxon>Metazoa</taxon>
        <taxon>Ecdysozoa</taxon>
        <taxon>Nematoda</taxon>
        <taxon>Chromadorea</taxon>
        <taxon>Rhabditida</taxon>
        <taxon>Rhabditina</taxon>
        <taxon>Rhabditomorpha</taxon>
        <taxon>Rhabditoidea</taxon>
        <taxon>Rhabditidae</taxon>
        <taxon>Mesorhabditinae</taxon>
        <taxon>Mesorhabditis</taxon>
    </lineage>
</organism>
<keyword evidence="1" id="KW-1185">Reference proteome</keyword>
<evidence type="ECO:0000313" key="2">
    <source>
        <dbReference type="WBParaSite" id="MBELARI_LOCUS12630"/>
    </source>
</evidence>
<name>A0AAF3EF74_9BILA</name>
<accession>A0AAF3EF74</accession>
<dbReference type="WBParaSite" id="MBELARI_LOCUS12630">
    <property type="protein sequence ID" value="MBELARI_LOCUS12630"/>
    <property type="gene ID" value="MBELARI_LOCUS12630"/>
</dbReference>
<protein>
    <submittedName>
        <fullName evidence="2">Uncharacterized protein</fullName>
    </submittedName>
</protein>
<sequence length="153" mass="17414">MWISAAVDVPDPWNDVQSLVFEHFFAIKPYGLTPDDETEIQQKFSMKSCQVYSVWVSLSQLNYSTHQLNFASCPTLPSPTKERYTLEDAQRYIESSSPSLPGWRFFNVTASTLILPLTKTAKVDQRATLDDHNYSFEHRDANDFEAAGLENVA</sequence>
<dbReference type="Proteomes" id="UP000887575">
    <property type="component" value="Unassembled WGS sequence"/>
</dbReference>
<evidence type="ECO:0000313" key="1">
    <source>
        <dbReference type="Proteomes" id="UP000887575"/>
    </source>
</evidence>
<proteinExistence type="predicted"/>
<dbReference type="AlphaFoldDB" id="A0AAF3EF74"/>
<reference evidence="2" key="1">
    <citation type="submission" date="2024-02" db="UniProtKB">
        <authorList>
            <consortium name="WormBaseParasite"/>
        </authorList>
    </citation>
    <scope>IDENTIFICATION</scope>
</reference>